<comment type="catalytic activity">
    <reaction evidence="3">
        <text>N-[(R)-4-phosphopantothenoyl]-L-cysteine + H(+) = (R)-4'-phosphopantetheine + CO2</text>
        <dbReference type="Rhea" id="RHEA:16793"/>
        <dbReference type="ChEBI" id="CHEBI:15378"/>
        <dbReference type="ChEBI" id="CHEBI:16526"/>
        <dbReference type="ChEBI" id="CHEBI:59458"/>
        <dbReference type="ChEBI" id="CHEBI:61723"/>
        <dbReference type="EC" id="4.1.1.36"/>
    </reaction>
</comment>
<dbReference type="UniPathway" id="UPA00241">
    <property type="reaction ID" value="UER00353"/>
</dbReference>
<name>S5DLT0_9ACTN</name>
<comment type="similarity">
    <text evidence="3">In the N-terminal section; belongs to the HFCD (homo-oligomeric flavin containing Cys decarboxylase) superfamily.</text>
</comment>
<comment type="pathway">
    <text evidence="3">Cofactor biosynthesis; coenzyme A biosynthesis; CoA from (R)-pantothenate: step 3/5.</text>
</comment>
<reference evidence="6" key="1">
    <citation type="journal article" date="2013" name="Sci. Rep.">
        <title>Metagenomics uncovers a new group of low GC and ultra-small marine Actinobacteria.</title>
        <authorList>
            <person name="Ghai R."/>
            <person name="Mizuno C.M."/>
            <person name="Picazo A."/>
            <person name="Camacho A."/>
            <person name="Rodriguez-Valera F."/>
        </authorList>
    </citation>
    <scope>NUCLEOTIDE SEQUENCE</scope>
</reference>
<dbReference type="Pfam" id="PF02441">
    <property type="entry name" value="Flavoprotein"/>
    <property type="match status" value="1"/>
</dbReference>
<dbReference type="InterPro" id="IPR005252">
    <property type="entry name" value="CoaBC"/>
</dbReference>
<dbReference type="EC" id="4.1.1.36" evidence="3"/>
<evidence type="ECO:0000259" key="4">
    <source>
        <dbReference type="Pfam" id="PF02441"/>
    </source>
</evidence>
<evidence type="ECO:0000259" key="5">
    <source>
        <dbReference type="Pfam" id="PF04127"/>
    </source>
</evidence>
<feature type="domain" description="DNA/pantothenate metabolism flavoprotein C-terminal" evidence="5">
    <location>
        <begin position="169"/>
        <end position="369"/>
    </location>
</feature>
<dbReference type="GO" id="GO:0004632">
    <property type="term" value="F:phosphopantothenate--cysteine ligase activity"/>
    <property type="evidence" value="ECO:0007669"/>
    <property type="project" value="UniProtKB-EC"/>
</dbReference>
<accession>S5DLT0</accession>
<dbReference type="GO" id="GO:0010181">
    <property type="term" value="F:FMN binding"/>
    <property type="evidence" value="ECO:0007669"/>
    <property type="project" value="InterPro"/>
</dbReference>
<dbReference type="PANTHER" id="PTHR14359">
    <property type="entry name" value="HOMO-OLIGOMERIC FLAVIN CONTAINING CYS DECARBOXYLASE FAMILY"/>
    <property type="match status" value="1"/>
</dbReference>
<evidence type="ECO:0000256" key="1">
    <source>
        <dbReference type="ARBA" id="ARBA00022793"/>
    </source>
</evidence>
<organism evidence="6">
    <name type="scientific">Candidatus Actinomarina minuta</name>
    <dbReference type="NCBI Taxonomy" id="1389454"/>
    <lineage>
        <taxon>Bacteria</taxon>
        <taxon>Bacillati</taxon>
        <taxon>Actinomycetota</taxon>
        <taxon>Actinomycetes</taxon>
        <taxon>Candidatus Actinomarinidae</taxon>
        <taxon>Candidatus Actinomarinales</taxon>
        <taxon>Candidatus Actinomarineae</taxon>
        <taxon>Candidatus Actinomarinaceae</taxon>
        <taxon>Candidatus Actinomarina</taxon>
    </lineage>
</organism>
<evidence type="ECO:0000256" key="3">
    <source>
        <dbReference type="RuleBase" id="RU364078"/>
    </source>
</evidence>
<evidence type="ECO:0000256" key="2">
    <source>
        <dbReference type="ARBA" id="ARBA00023239"/>
    </source>
</evidence>
<dbReference type="SUPFAM" id="SSF102645">
    <property type="entry name" value="CoaB-like"/>
    <property type="match status" value="1"/>
</dbReference>
<dbReference type="InterPro" id="IPR003382">
    <property type="entry name" value="Flavoprotein"/>
</dbReference>
<proteinExistence type="inferred from homology"/>
<keyword evidence="3" id="KW-0288">FMN</keyword>
<dbReference type="NCBIfam" id="TIGR00521">
    <property type="entry name" value="coaBC_dfp"/>
    <property type="match status" value="1"/>
</dbReference>
<dbReference type="GO" id="GO:0015937">
    <property type="term" value="P:coenzyme A biosynthetic process"/>
    <property type="evidence" value="ECO:0007669"/>
    <property type="project" value="UniProtKB-UniPathway"/>
</dbReference>
<dbReference type="EC" id="6.3.2.5" evidence="3"/>
<comment type="pathway">
    <text evidence="3">Cofactor biosynthesis; coenzyme A biosynthesis; CoA from (R)-pantothenate: step 2/5.</text>
</comment>
<dbReference type="InterPro" id="IPR007085">
    <property type="entry name" value="DNA/pantothenate-metab_flavo_C"/>
</dbReference>
<sequence length="370" mass="41412">MKKNILLGLTGSIACSKAEQFVQEYKEIYNFKIIATHSSKNYLSGKFLAENNVISDWDDLNGSPHIDLARFSDSFIIYPATANFIAKINSGIADDLLTSTVLMFNKAIYICPAMHEEMYLNNKTQHNLLELSRDNIILGPRYGNLDIGDIGYGRMIEPKELYNTITKSKEKIIVTSGPTSEPIDDVKVITNNSSGKQGKSIAIELLAKGYEVIYIHSSSISPIPGAVNYSFNTSKELFELMCDESENTKYTFMVAAVSDFTIEKVEGKISRNNGEINITFQQNFDLIQQFKLQNPHIVCIAFSAQIDNDENFNKLISKNADYLVINNIVENPFGSETNKIKLINKDKLLLTTGVEEKNIVASKIIDSIIK</sequence>
<dbReference type="GO" id="GO:0071513">
    <property type="term" value="C:phosphopantothenoylcysteine decarboxylase complex"/>
    <property type="evidence" value="ECO:0007669"/>
    <property type="project" value="TreeGrafter"/>
</dbReference>
<dbReference type="SUPFAM" id="SSF52507">
    <property type="entry name" value="Homo-oligomeric flavin-containing Cys decarboxylases, HFCD"/>
    <property type="match status" value="1"/>
</dbReference>
<dbReference type="Gene3D" id="3.40.50.1950">
    <property type="entry name" value="Flavin prenyltransferase-like"/>
    <property type="match status" value="1"/>
</dbReference>
<comment type="cofactor">
    <cofactor evidence="3">
        <name>FMN</name>
        <dbReference type="ChEBI" id="CHEBI:58210"/>
    </cofactor>
</comment>
<comment type="similarity">
    <text evidence="3">In the C-terminal section; belongs to the PPC synthetase family.</text>
</comment>
<keyword evidence="3" id="KW-0285">Flavoprotein</keyword>
<protein>
    <recommendedName>
        <fullName evidence="3">Coenzyme A biosynthesis bifunctional protein CoaBC</fullName>
        <ecNumber evidence="3">4.1.1.36</ecNumber>
        <ecNumber evidence="3">6.3.2.5</ecNumber>
    </recommendedName>
    <alternativeName>
        <fullName evidence="3">DNA/pantothenate metabolism flavoprotein</fullName>
    </alternativeName>
</protein>
<dbReference type="EMBL" id="KC811143">
    <property type="protein sequence ID" value="AGQ19809.1"/>
    <property type="molecule type" value="Genomic_DNA"/>
</dbReference>
<dbReference type="PROSITE" id="PS51257">
    <property type="entry name" value="PROKAR_LIPOPROTEIN"/>
    <property type="match status" value="1"/>
</dbReference>
<keyword evidence="2 3" id="KW-0456">Lyase</keyword>
<keyword evidence="3" id="KW-0436">Ligase</keyword>
<dbReference type="InterPro" id="IPR036551">
    <property type="entry name" value="Flavin_trans-like"/>
</dbReference>
<feature type="domain" description="Flavoprotein" evidence="4">
    <location>
        <begin position="3"/>
        <end position="165"/>
    </location>
</feature>
<dbReference type="GO" id="GO:0015941">
    <property type="term" value="P:pantothenate catabolic process"/>
    <property type="evidence" value="ECO:0007669"/>
    <property type="project" value="InterPro"/>
</dbReference>
<dbReference type="PANTHER" id="PTHR14359:SF6">
    <property type="entry name" value="PHOSPHOPANTOTHENOYLCYSTEINE DECARBOXYLASE"/>
    <property type="match status" value="1"/>
</dbReference>
<dbReference type="InterPro" id="IPR035929">
    <property type="entry name" value="CoaB-like_sf"/>
</dbReference>
<evidence type="ECO:0000313" key="6">
    <source>
        <dbReference type="EMBL" id="AGQ19809.1"/>
    </source>
</evidence>
<dbReference type="Pfam" id="PF04127">
    <property type="entry name" value="DFP"/>
    <property type="match status" value="1"/>
</dbReference>
<comment type="catalytic activity">
    <reaction evidence="3">
        <text>(R)-4'-phosphopantothenate + L-cysteine + CTP = N-[(R)-4-phosphopantothenoyl]-L-cysteine + CMP + diphosphate + H(+)</text>
        <dbReference type="Rhea" id="RHEA:19397"/>
        <dbReference type="ChEBI" id="CHEBI:10986"/>
        <dbReference type="ChEBI" id="CHEBI:15378"/>
        <dbReference type="ChEBI" id="CHEBI:33019"/>
        <dbReference type="ChEBI" id="CHEBI:35235"/>
        <dbReference type="ChEBI" id="CHEBI:37563"/>
        <dbReference type="ChEBI" id="CHEBI:59458"/>
        <dbReference type="ChEBI" id="CHEBI:60377"/>
        <dbReference type="EC" id="6.3.2.5"/>
    </reaction>
</comment>
<comment type="function">
    <text evidence="3">Catalyzes two steps in the biosynthesis of coenzyme A. In the first step cysteine is conjugated to 4'-phosphopantothenate to form 4-phosphopantothenoylcysteine, in the latter compound is decarboxylated to form 4'-phosphopantotheine.</text>
</comment>
<dbReference type="AlphaFoldDB" id="S5DLT0"/>
<keyword evidence="1 3" id="KW-0210">Decarboxylase</keyword>
<dbReference type="GO" id="GO:0004633">
    <property type="term" value="F:phosphopantothenoylcysteine decarboxylase activity"/>
    <property type="evidence" value="ECO:0007669"/>
    <property type="project" value="UniProtKB-EC"/>
</dbReference>
<dbReference type="Gene3D" id="3.40.50.10300">
    <property type="entry name" value="CoaB-like"/>
    <property type="match status" value="1"/>
</dbReference>